<keyword evidence="1" id="KW-0812">Transmembrane</keyword>
<accession>T0QVX5</accession>
<evidence type="ECO:0000256" key="1">
    <source>
        <dbReference type="SAM" id="Phobius"/>
    </source>
</evidence>
<dbReference type="EMBL" id="JH767140">
    <property type="protein sequence ID" value="EQC38831.1"/>
    <property type="molecule type" value="Genomic_DNA"/>
</dbReference>
<reference evidence="2 3" key="1">
    <citation type="submission" date="2012-04" db="EMBL/GenBank/DDBJ databases">
        <title>The Genome Sequence of Saprolegnia declina VS20.</title>
        <authorList>
            <consortium name="The Broad Institute Genome Sequencing Platform"/>
            <person name="Russ C."/>
            <person name="Nusbaum C."/>
            <person name="Tyler B."/>
            <person name="van West P."/>
            <person name="Dieguez-Uribeondo J."/>
            <person name="de Bruijn I."/>
            <person name="Tripathy S."/>
            <person name="Jiang R."/>
            <person name="Young S.K."/>
            <person name="Zeng Q."/>
            <person name="Gargeya S."/>
            <person name="Fitzgerald M."/>
            <person name="Haas B."/>
            <person name="Abouelleil A."/>
            <person name="Alvarado L."/>
            <person name="Arachchi H.M."/>
            <person name="Berlin A."/>
            <person name="Chapman S.B."/>
            <person name="Goldberg J."/>
            <person name="Griggs A."/>
            <person name="Gujja S."/>
            <person name="Hansen M."/>
            <person name="Howarth C."/>
            <person name="Imamovic A."/>
            <person name="Larimer J."/>
            <person name="McCowen C."/>
            <person name="Montmayeur A."/>
            <person name="Murphy C."/>
            <person name="Neiman D."/>
            <person name="Pearson M."/>
            <person name="Priest M."/>
            <person name="Roberts A."/>
            <person name="Saif S."/>
            <person name="Shea T."/>
            <person name="Sisk P."/>
            <person name="Sykes S."/>
            <person name="Wortman J."/>
            <person name="Nusbaum C."/>
            <person name="Birren B."/>
        </authorList>
    </citation>
    <scope>NUCLEOTIDE SEQUENCE [LARGE SCALE GENOMIC DNA]</scope>
    <source>
        <strain evidence="2 3">VS20</strain>
    </source>
</reference>
<dbReference type="InParanoid" id="T0QVX5"/>
<evidence type="ECO:0000313" key="2">
    <source>
        <dbReference type="EMBL" id="EQC38831.1"/>
    </source>
</evidence>
<name>T0QVX5_SAPDV</name>
<dbReference type="GeneID" id="19944516"/>
<sequence length="57" mass="5639">MLSSAAIMAVAGVALVAAIAAAVVAVKSTRPQSLDMATASVKNVPTTIEDEPPVAEC</sequence>
<dbReference type="RefSeq" id="XP_008607655.1">
    <property type="nucleotide sequence ID" value="XM_008609433.1"/>
</dbReference>
<gene>
    <name evidence="2" type="ORF">SDRG_03789</name>
</gene>
<dbReference type="Proteomes" id="UP000030762">
    <property type="component" value="Unassembled WGS sequence"/>
</dbReference>
<evidence type="ECO:0000313" key="3">
    <source>
        <dbReference type="Proteomes" id="UP000030762"/>
    </source>
</evidence>
<keyword evidence="1" id="KW-1133">Transmembrane helix</keyword>
<protein>
    <submittedName>
        <fullName evidence="2">Uncharacterized protein</fullName>
    </submittedName>
</protein>
<proteinExistence type="predicted"/>
<dbReference type="AlphaFoldDB" id="T0QVX5"/>
<dbReference type="VEuPathDB" id="FungiDB:SDRG_03789"/>
<keyword evidence="1" id="KW-0472">Membrane</keyword>
<keyword evidence="3" id="KW-1185">Reference proteome</keyword>
<feature type="transmembrane region" description="Helical" evidence="1">
    <location>
        <begin position="6"/>
        <end position="26"/>
    </location>
</feature>
<organism evidence="2 3">
    <name type="scientific">Saprolegnia diclina (strain VS20)</name>
    <dbReference type="NCBI Taxonomy" id="1156394"/>
    <lineage>
        <taxon>Eukaryota</taxon>
        <taxon>Sar</taxon>
        <taxon>Stramenopiles</taxon>
        <taxon>Oomycota</taxon>
        <taxon>Saprolegniomycetes</taxon>
        <taxon>Saprolegniales</taxon>
        <taxon>Saprolegniaceae</taxon>
        <taxon>Saprolegnia</taxon>
    </lineage>
</organism>